<dbReference type="EMBL" id="MFIZ01000028">
    <property type="protein sequence ID" value="OGG11440.1"/>
    <property type="molecule type" value="Genomic_DNA"/>
</dbReference>
<comment type="subcellular location">
    <subcellularLocation>
        <location evidence="1">Cell membrane</location>
        <topology evidence="1">Multi-pass membrane protein</topology>
    </subcellularLocation>
</comment>
<evidence type="ECO:0000256" key="6">
    <source>
        <dbReference type="ARBA" id="ARBA00022989"/>
    </source>
</evidence>
<feature type="transmembrane region" description="Helical" evidence="9">
    <location>
        <begin position="33"/>
        <end position="51"/>
    </location>
</feature>
<evidence type="ECO:0000259" key="10">
    <source>
        <dbReference type="Pfam" id="PF02366"/>
    </source>
</evidence>
<feature type="transmembrane region" description="Helical" evidence="9">
    <location>
        <begin position="366"/>
        <end position="388"/>
    </location>
</feature>
<dbReference type="GO" id="GO:0016763">
    <property type="term" value="F:pentosyltransferase activity"/>
    <property type="evidence" value="ECO:0007669"/>
    <property type="project" value="TreeGrafter"/>
</dbReference>
<gene>
    <name evidence="11" type="ORF">A2Z00_05670</name>
</gene>
<dbReference type="PANTHER" id="PTHR33908">
    <property type="entry name" value="MANNOSYLTRANSFERASE YKCB-RELATED"/>
    <property type="match status" value="1"/>
</dbReference>
<keyword evidence="7 9" id="KW-0472">Membrane</keyword>
<dbReference type="GO" id="GO:0005886">
    <property type="term" value="C:plasma membrane"/>
    <property type="evidence" value="ECO:0007669"/>
    <property type="project" value="UniProtKB-SubCell"/>
</dbReference>
<keyword evidence="2" id="KW-1003">Cell membrane</keyword>
<evidence type="ECO:0000256" key="2">
    <source>
        <dbReference type="ARBA" id="ARBA00022475"/>
    </source>
</evidence>
<dbReference type="AlphaFoldDB" id="A0A1F5ZG73"/>
<feature type="transmembrane region" description="Helical" evidence="9">
    <location>
        <begin position="214"/>
        <end position="232"/>
    </location>
</feature>
<feature type="transmembrane region" description="Helical" evidence="9">
    <location>
        <begin position="169"/>
        <end position="186"/>
    </location>
</feature>
<evidence type="ECO:0000256" key="3">
    <source>
        <dbReference type="ARBA" id="ARBA00022676"/>
    </source>
</evidence>
<evidence type="ECO:0000313" key="12">
    <source>
        <dbReference type="Proteomes" id="UP000177268"/>
    </source>
</evidence>
<evidence type="ECO:0000256" key="9">
    <source>
        <dbReference type="SAM" id="Phobius"/>
    </source>
</evidence>
<keyword evidence="3" id="KW-0328">Glycosyltransferase</keyword>
<evidence type="ECO:0000256" key="4">
    <source>
        <dbReference type="ARBA" id="ARBA00022679"/>
    </source>
</evidence>
<evidence type="ECO:0000256" key="7">
    <source>
        <dbReference type="ARBA" id="ARBA00023136"/>
    </source>
</evidence>
<feature type="transmembrane region" description="Helical" evidence="9">
    <location>
        <begin position="120"/>
        <end position="139"/>
    </location>
</feature>
<accession>A0A1F5ZG73</accession>
<feature type="transmembrane region" description="Helical" evidence="9">
    <location>
        <begin position="400"/>
        <end position="418"/>
    </location>
</feature>
<dbReference type="PANTHER" id="PTHR33908:SF11">
    <property type="entry name" value="MEMBRANE PROTEIN"/>
    <property type="match status" value="1"/>
</dbReference>
<feature type="domain" description="ArnT-like N-terminal" evidence="10">
    <location>
        <begin position="119"/>
        <end position="258"/>
    </location>
</feature>
<dbReference type="InterPro" id="IPR050297">
    <property type="entry name" value="LipidA_mod_glycosyltrf_83"/>
</dbReference>
<keyword evidence="6 9" id="KW-1133">Transmembrane helix</keyword>
<keyword evidence="4" id="KW-0808">Transferase</keyword>
<dbReference type="Proteomes" id="UP000177268">
    <property type="component" value="Unassembled WGS sequence"/>
</dbReference>
<dbReference type="Pfam" id="PF02366">
    <property type="entry name" value="PMT"/>
    <property type="match status" value="1"/>
</dbReference>
<feature type="transmembrane region" description="Helical" evidence="9">
    <location>
        <begin position="307"/>
        <end position="331"/>
    </location>
</feature>
<dbReference type="GO" id="GO:0000030">
    <property type="term" value="F:mannosyltransferase activity"/>
    <property type="evidence" value="ECO:0007669"/>
    <property type="project" value="InterPro"/>
</dbReference>
<feature type="transmembrane region" description="Helical" evidence="9">
    <location>
        <begin position="193"/>
        <end position="208"/>
    </location>
</feature>
<evidence type="ECO:0000256" key="8">
    <source>
        <dbReference type="SAM" id="MobiDB-lite"/>
    </source>
</evidence>
<dbReference type="STRING" id="1798370.A2Z00_05670"/>
<feature type="transmembrane region" description="Helical" evidence="9">
    <location>
        <begin position="248"/>
        <end position="268"/>
    </location>
</feature>
<name>A0A1F5ZG73_9BACT</name>
<evidence type="ECO:0000256" key="1">
    <source>
        <dbReference type="ARBA" id="ARBA00004651"/>
    </source>
</evidence>
<dbReference type="GO" id="GO:0006493">
    <property type="term" value="P:protein O-linked glycosylation"/>
    <property type="evidence" value="ECO:0007669"/>
    <property type="project" value="InterPro"/>
</dbReference>
<sequence>MEKQLSFHDRIEATHGTRERQDPTTIIKSSHHLCAGILLALCFSIIMIATYKDYGITWDEPVYVRKATLYMEWITRPSLSTIDFHWNIWDMHPPLTKILGGITSYIFSTKLQLANIDTTYRMGTVALVFLVTYVMYLYMVRRYGTFVALFTTTSFFFLPRVFYEAHIGGLDYTVTALSVLTIMSFIEGYRDRRWFWASAIFLGLAHLTKIQGFFLYVPIVITWFASCMLALAKWRQTHQVPKIYLKKLFLENIVPMTFIPPLVFWAGWPRMWTHPVARFIEYLMLEFGKYRVEVYYLGQTYKELAPWHYPIVLTLATVPVVILALFFIGVVSMFRKAKPFESLLLLSCIIPIAVIAAPGVSKYDGVRLFLPAFPFLCLIAGIGVSAILSFAKKRHITKPVTLFLTVTLALTILTGTVLTHPYQSSYFNELVGGVDGAEHLGFETEYWGNAYIGVLPWMNQHKASNLCIWPMTEAFDMYKQIGLLDRDVTYTLPNGSCNYLILLSRQGFFFVDPLYWDLYRNATPVYSVILSHTRLVSVYKL</sequence>
<keyword evidence="5 9" id="KW-0812">Transmembrane</keyword>
<reference evidence="11 12" key="1">
    <citation type="journal article" date="2016" name="Nat. Commun.">
        <title>Thousands of microbial genomes shed light on interconnected biogeochemical processes in an aquifer system.</title>
        <authorList>
            <person name="Anantharaman K."/>
            <person name="Brown C.T."/>
            <person name="Hug L.A."/>
            <person name="Sharon I."/>
            <person name="Castelle C.J."/>
            <person name="Probst A.J."/>
            <person name="Thomas B.C."/>
            <person name="Singh A."/>
            <person name="Wilkins M.J."/>
            <person name="Karaoz U."/>
            <person name="Brodie E.L."/>
            <person name="Williams K.H."/>
            <person name="Hubbard S.S."/>
            <person name="Banfield J.F."/>
        </authorList>
    </citation>
    <scope>NUCLEOTIDE SEQUENCE [LARGE SCALE GENOMIC DNA]</scope>
</reference>
<feature type="transmembrane region" description="Helical" evidence="9">
    <location>
        <begin position="146"/>
        <end position="163"/>
    </location>
</feature>
<comment type="caution">
    <text evidence="11">The sequence shown here is derived from an EMBL/GenBank/DDBJ whole genome shotgun (WGS) entry which is preliminary data.</text>
</comment>
<organism evidence="11 12">
    <name type="scientific">Candidatus Gottesmanbacteria bacterium RBG_13_45_10</name>
    <dbReference type="NCBI Taxonomy" id="1798370"/>
    <lineage>
        <taxon>Bacteria</taxon>
        <taxon>Candidatus Gottesmaniibacteriota</taxon>
    </lineage>
</organism>
<feature type="region of interest" description="Disordered" evidence="8">
    <location>
        <begin position="1"/>
        <end position="21"/>
    </location>
</feature>
<protein>
    <recommendedName>
        <fullName evidence="10">ArnT-like N-terminal domain-containing protein</fullName>
    </recommendedName>
</protein>
<evidence type="ECO:0000256" key="5">
    <source>
        <dbReference type="ARBA" id="ARBA00022692"/>
    </source>
</evidence>
<dbReference type="GO" id="GO:0009103">
    <property type="term" value="P:lipopolysaccharide biosynthetic process"/>
    <property type="evidence" value="ECO:0007669"/>
    <property type="project" value="UniProtKB-ARBA"/>
</dbReference>
<evidence type="ECO:0000313" key="11">
    <source>
        <dbReference type="EMBL" id="OGG11440.1"/>
    </source>
</evidence>
<dbReference type="InterPro" id="IPR003342">
    <property type="entry name" value="ArnT-like_N"/>
</dbReference>
<proteinExistence type="predicted"/>
<feature type="transmembrane region" description="Helical" evidence="9">
    <location>
        <begin position="343"/>
        <end position="360"/>
    </location>
</feature>